<feature type="transmembrane region" description="Helical" evidence="8">
    <location>
        <begin position="15"/>
        <end position="35"/>
    </location>
</feature>
<proteinExistence type="predicted"/>
<accession>A0ABN4DAR0</accession>
<feature type="region of interest" description="Disordered" evidence="7">
    <location>
        <begin position="146"/>
        <end position="185"/>
    </location>
</feature>
<dbReference type="InterPro" id="IPR051125">
    <property type="entry name" value="ABC-4/HrtB_transporter"/>
</dbReference>
<feature type="transmembrane region" description="Helical" evidence="8">
    <location>
        <begin position="316"/>
        <end position="339"/>
    </location>
</feature>
<gene>
    <name evidence="10" type="ORF">CATYP_00270</name>
</gene>
<evidence type="ECO:0000256" key="8">
    <source>
        <dbReference type="SAM" id="Phobius"/>
    </source>
</evidence>
<keyword evidence="5 8" id="KW-1133">Transmembrane helix</keyword>
<evidence type="ECO:0000256" key="1">
    <source>
        <dbReference type="ARBA" id="ARBA00004651"/>
    </source>
</evidence>
<protein>
    <recommendedName>
        <fullName evidence="9">ABC3 transporter permease C-terminal domain-containing protein</fullName>
    </recommendedName>
</protein>
<keyword evidence="6 8" id="KW-0472">Membrane</keyword>
<dbReference type="InterPro" id="IPR003838">
    <property type="entry name" value="ABC3_permease_C"/>
</dbReference>
<evidence type="ECO:0000313" key="11">
    <source>
        <dbReference type="Proteomes" id="UP000028504"/>
    </source>
</evidence>
<evidence type="ECO:0000256" key="5">
    <source>
        <dbReference type="ARBA" id="ARBA00022989"/>
    </source>
</evidence>
<dbReference type="Proteomes" id="UP000028504">
    <property type="component" value="Chromosome"/>
</dbReference>
<feature type="domain" description="ABC3 transporter permease C-terminal" evidence="9">
    <location>
        <begin position="271"/>
        <end position="378"/>
    </location>
</feature>
<evidence type="ECO:0000256" key="3">
    <source>
        <dbReference type="ARBA" id="ARBA00022475"/>
    </source>
</evidence>
<evidence type="ECO:0000256" key="2">
    <source>
        <dbReference type="ARBA" id="ARBA00022448"/>
    </source>
</evidence>
<keyword evidence="2" id="KW-0813">Transport</keyword>
<feature type="compositionally biased region" description="Low complexity" evidence="7">
    <location>
        <begin position="146"/>
        <end position="158"/>
    </location>
</feature>
<organism evidence="10 11">
    <name type="scientific">Corynebacterium atypicum</name>
    <dbReference type="NCBI Taxonomy" id="191610"/>
    <lineage>
        <taxon>Bacteria</taxon>
        <taxon>Bacillati</taxon>
        <taxon>Actinomycetota</taxon>
        <taxon>Actinomycetes</taxon>
        <taxon>Mycobacteriales</taxon>
        <taxon>Corynebacteriaceae</taxon>
        <taxon>Corynebacterium</taxon>
    </lineage>
</organism>
<keyword evidence="4 8" id="KW-0812">Transmembrane</keyword>
<comment type="subcellular location">
    <subcellularLocation>
        <location evidence="1">Cell membrane</location>
        <topology evidence="1">Multi-pass membrane protein</topology>
    </subcellularLocation>
</comment>
<feature type="transmembrane region" description="Helical" evidence="8">
    <location>
        <begin position="351"/>
        <end position="369"/>
    </location>
</feature>
<sequence length="384" mass="39655">MYLSIRDIRFARGRFALIGSVIALITLLIVMLTGLTHGLGKQNTSALDSLAPDRVVFAGGAPGEKPSIDFAESQIDASTAREWRHISGVQRVTALGAAQTRAELGGQATAVAVFGLPVGSQTPDGLTIKAGEAIIPEEIVEAEAVHAGSDAEASGGASRTKDAQASSTASEVANDRGNLIDLGGTKVPAGEETSTKYYSHLPVVWVDMDTWKTVSHLDKPTVLLVDGTPEKSAAAEVARRTGSQALPLTKAYQGLSAYQSERGSLLTMQGLLYGISALVIVAFLSVWTIQRTRDIAVLRALGASKRYVLTDALTQASIVVLAGAIGGGAVGAGLGAWVSGVVPFTLSWRTIAVPIIGVVALGIVAAVAATRKVAQIEPQIALGG</sequence>
<reference evidence="10 11" key="1">
    <citation type="submission" date="2014-07" db="EMBL/GenBank/DDBJ databases">
        <title>Complete genome sequence of Corynebacterium atypicum DSM 44849: identifiction of the mycolic acid biosynthesis genes.</title>
        <authorList>
            <person name="Tippelt A."/>
            <person name="Mollmann S."/>
            <person name="Albersmeier A."/>
            <person name="Jaenicke S."/>
            <person name="Ruckert C."/>
            <person name="Tauch A."/>
        </authorList>
    </citation>
    <scope>NUCLEOTIDE SEQUENCE [LARGE SCALE GENOMIC DNA]</scope>
    <source>
        <strain evidence="10 11">R2070</strain>
    </source>
</reference>
<name>A0ABN4DAR0_9CORY</name>
<dbReference type="EMBL" id="CP008944">
    <property type="protein sequence ID" value="AIG63399.1"/>
    <property type="molecule type" value="Genomic_DNA"/>
</dbReference>
<dbReference type="PANTHER" id="PTHR43738:SF1">
    <property type="entry name" value="HEMIN TRANSPORT SYSTEM PERMEASE PROTEIN HRTB-RELATED"/>
    <property type="match status" value="1"/>
</dbReference>
<keyword evidence="11" id="KW-1185">Reference proteome</keyword>
<evidence type="ECO:0000256" key="6">
    <source>
        <dbReference type="ARBA" id="ARBA00023136"/>
    </source>
</evidence>
<dbReference type="Pfam" id="PF02687">
    <property type="entry name" value="FtsX"/>
    <property type="match status" value="1"/>
</dbReference>
<evidence type="ECO:0000259" key="9">
    <source>
        <dbReference type="Pfam" id="PF02687"/>
    </source>
</evidence>
<evidence type="ECO:0000256" key="7">
    <source>
        <dbReference type="SAM" id="MobiDB-lite"/>
    </source>
</evidence>
<dbReference type="PANTHER" id="PTHR43738">
    <property type="entry name" value="ABC TRANSPORTER, MEMBRANE PROTEIN"/>
    <property type="match status" value="1"/>
</dbReference>
<evidence type="ECO:0000256" key="4">
    <source>
        <dbReference type="ARBA" id="ARBA00022692"/>
    </source>
</evidence>
<evidence type="ECO:0000313" key="10">
    <source>
        <dbReference type="EMBL" id="AIG63399.1"/>
    </source>
</evidence>
<keyword evidence="3" id="KW-1003">Cell membrane</keyword>
<feature type="transmembrane region" description="Helical" evidence="8">
    <location>
        <begin position="270"/>
        <end position="289"/>
    </location>
</feature>